<evidence type="ECO:0000256" key="2">
    <source>
        <dbReference type="ARBA" id="ARBA00022448"/>
    </source>
</evidence>
<keyword evidence="9" id="KW-1185">Reference proteome</keyword>
<feature type="transmembrane region" description="Helical" evidence="7">
    <location>
        <begin position="91"/>
        <end position="113"/>
    </location>
</feature>
<dbReference type="InterPro" id="IPR011701">
    <property type="entry name" value="MFS"/>
</dbReference>
<feature type="compositionally biased region" description="Polar residues" evidence="6">
    <location>
        <begin position="439"/>
        <end position="459"/>
    </location>
</feature>
<evidence type="ECO:0000256" key="6">
    <source>
        <dbReference type="SAM" id="MobiDB-lite"/>
    </source>
</evidence>
<dbReference type="PRINTS" id="PR01035">
    <property type="entry name" value="TCRTETA"/>
</dbReference>
<feature type="transmembrane region" description="Helical" evidence="7">
    <location>
        <begin position="611"/>
        <end position="629"/>
    </location>
</feature>
<feature type="compositionally biased region" description="Acidic residues" evidence="6">
    <location>
        <begin position="400"/>
        <end position="411"/>
    </location>
</feature>
<feature type="transmembrane region" description="Helical" evidence="7">
    <location>
        <begin position="641"/>
        <end position="666"/>
    </location>
</feature>
<dbReference type="Gene3D" id="1.20.1250.20">
    <property type="entry name" value="MFS general substrate transporter like domains"/>
    <property type="match status" value="2"/>
</dbReference>
<feature type="compositionally biased region" description="Pro residues" evidence="6">
    <location>
        <begin position="413"/>
        <end position="425"/>
    </location>
</feature>
<dbReference type="AlphaFoldDB" id="J0DDE8"/>
<feature type="region of interest" description="Disordered" evidence="6">
    <location>
        <begin position="255"/>
        <end position="336"/>
    </location>
</feature>
<evidence type="ECO:0000256" key="3">
    <source>
        <dbReference type="ARBA" id="ARBA00022692"/>
    </source>
</evidence>
<evidence type="ECO:0000313" key="9">
    <source>
        <dbReference type="Proteomes" id="UP000006514"/>
    </source>
</evidence>
<keyword evidence="3 7" id="KW-0812">Transmembrane</keyword>
<evidence type="ECO:0000256" key="7">
    <source>
        <dbReference type="SAM" id="Phobius"/>
    </source>
</evidence>
<feature type="transmembrane region" description="Helical" evidence="7">
    <location>
        <begin position="570"/>
        <end position="591"/>
    </location>
</feature>
<feature type="transmembrane region" description="Helical" evidence="7">
    <location>
        <begin position="224"/>
        <end position="247"/>
    </location>
</feature>
<gene>
    <name evidence="8" type="ORF">AURDEDRAFT_90322</name>
</gene>
<dbReference type="SUPFAM" id="SSF103473">
    <property type="entry name" value="MFS general substrate transporter"/>
    <property type="match status" value="2"/>
</dbReference>
<dbReference type="Proteomes" id="UP000006514">
    <property type="component" value="Unassembled WGS sequence"/>
</dbReference>
<sequence>MATPEGRRRRFSVPVSARGEALGVVNEEDASKIPIPSALPIPHIEATPLPVIPLAVLSITVMGEFLCANVSTPFLLFMVRGFNVGEDEAAVGYWTGILVSVFFLTQFLTSLLWATLADFCGRRNVLFVSLIGSAVACTAFGTQTTFQSAVAVRLVQGVFAGAIGVARSSVAGITDTSNEGRAYAIMGFAWGLGGVIGAVIGGTFESPAQKWPSLFGKIPVFVTHPYLLPCALAASVTLTGAAMCLFLDHDGGPRRFGGTVQPAPDPEALPSTPRKQPPPPVRLDSHSSARSGPLVTFAPSVPPALANRRRSSAAVPMGSQPLAMPGRRPSAAQGAGLTPLSASVQNRLWIHRRSSAATRMTDTSDMNLAERLIAANEHQVTSMSQLWVAAAISTEAAVEEDALEFESDDEGPGTPPSQPGTPTPPSKFSSSERVPLLHHSSSNLATGRSYSGLNRSSSGLAPRTYSGVHRTASTATSTIYPAIFANAGVELPPTFLDEEEDEAIVEEDDAASVRTEVPAATQPLLQEESSALKQIPMLVVLQYGLLALHTTTHDQVFYSYLMSKFEAGGLGLTAAEFSQLIAIMSVAQVAYQFYLYPNIGPPRGSCSHLSMFRLGSLLFVPSYLTVVLYRGWSESLVMSGLILSTAVRYCATTFAFTSITILLNYLTPPHAVGLANGLAQSIASLARFAGPALGAKVWEASVKADPGGYALGFWVCAAVCSGALAASFMIR</sequence>
<dbReference type="OMA" id="GMIILQY"/>
<dbReference type="Pfam" id="PF07690">
    <property type="entry name" value="MFS_1"/>
    <property type="match status" value="1"/>
</dbReference>
<dbReference type="eggNOG" id="KOG2615">
    <property type="taxonomic scope" value="Eukaryota"/>
</dbReference>
<organism evidence="8 9">
    <name type="scientific">Auricularia subglabra (strain TFB-10046 / SS5)</name>
    <name type="common">White-rot fungus</name>
    <name type="synonym">Auricularia delicata (strain TFB10046)</name>
    <dbReference type="NCBI Taxonomy" id="717982"/>
    <lineage>
        <taxon>Eukaryota</taxon>
        <taxon>Fungi</taxon>
        <taxon>Dikarya</taxon>
        <taxon>Basidiomycota</taxon>
        <taxon>Agaricomycotina</taxon>
        <taxon>Agaricomycetes</taxon>
        <taxon>Auriculariales</taxon>
        <taxon>Auriculariaceae</taxon>
        <taxon>Auricularia</taxon>
    </lineage>
</organism>
<reference evidence="9" key="1">
    <citation type="journal article" date="2012" name="Science">
        <title>The Paleozoic origin of enzymatic lignin decomposition reconstructed from 31 fungal genomes.</title>
        <authorList>
            <person name="Floudas D."/>
            <person name="Binder M."/>
            <person name="Riley R."/>
            <person name="Barry K."/>
            <person name="Blanchette R.A."/>
            <person name="Henrissat B."/>
            <person name="Martinez A.T."/>
            <person name="Otillar R."/>
            <person name="Spatafora J.W."/>
            <person name="Yadav J.S."/>
            <person name="Aerts A."/>
            <person name="Benoit I."/>
            <person name="Boyd A."/>
            <person name="Carlson A."/>
            <person name="Copeland A."/>
            <person name="Coutinho P.M."/>
            <person name="de Vries R.P."/>
            <person name="Ferreira P."/>
            <person name="Findley K."/>
            <person name="Foster B."/>
            <person name="Gaskell J."/>
            <person name="Glotzer D."/>
            <person name="Gorecki P."/>
            <person name="Heitman J."/>
            <person name="Hesse C."/>
            <person name="Hori C."/>
            <person name="Igarashi K."/>
            <person name="Jurgens J.A."/>
            <person name="Kallen N."/>
            <person name="Kersten P."/>
            <person name="Kohler A."/>
            <person name="Kuees U."/>
            <person name="Kumar T.K.A."/>
            <person name="Kuo A."/>
            <person name="LaButti K."/>
            <person name="Larrondo L.F."/>
            <person name="Lindquist E."/>
            <person name="Ling A."/>
            <person name="Lombard V."/>
            <person name="Lucas S."/>
            <person name="Lundell T."/>
            <person name="Martin R."/>
            <person name="McLaughlin D.J."/>
            <person name="Morgenstern I."/>
            <person name="Morin E."/>
            <person name="Murat C."/>
            <person name="Nagy L.G."/>
            <person name="Nolan M."/>
            <person name="Ohm R.A."/>
            <person name="Patyshakuliyeva A."/>
            <person name="Rokas A."/>
            <person name="Ruiz-Duenas F.J."/>
            <person name="Sabat G."/>
            <person name="Salamov A."/>
            <person name="Samejima M."/>
            <person name="Schmutz J."/>
            <person name="Slot J.C."/>
            <person name="St John F."/>
            <person name="Stenlid J."/>
            <person name="Sun H."/>
            <person name="Sun S."/>
            <person name="Syed K."/>
            <person name="Tsang A."/>
            <person name="Wiebenga A."/>
            <person name="Young D."/>
            <person name="Pisabarro A."/>
            <person name="Eastwood D.C."/>
            <person name="Martin F."/>
            <person name="Cullen D."/>
            <person name="Grigoriev I.V."/>
            <person name="Hibbett D.S."/>
        </authorList>
    </citation>
    <scope>NUCLEOTIDE SEQUENCE [LARGE SCALE GENOMIC DNA]</scope>
    <source>
        <strain evidence="9">TFB10046</strain>
    </source>
</reference>
<feature type="transmembrane region" description="Helical" evidence="7">
    <location>
        <begin position="711"/>
        <end position="730"/>
    </location>
</feature>
<dbReference type="PANTHER" id="PTHR23504">
    <property type="entry name" value="MAJOR FACILITATOR SUPERFAMILY DOMAIN-CONTAINING PROTEIN 10"/>
    <property type="match status" value="1"/>
</dbReference>
<evidence type="ECO:0008006" key="10">
    <source>
        <dbReference type="Google" id="ProtNLM"/>
    </source>
</evidence>
<feature type="transmembrane region" description="Helical" evidence="7">
    <location>
        <begin position="125"/>
        <end position="144"/>
    </location>
</feature>
<protein>
    <recommendedName>
        <fullName evidence="10">Major facilitator superfamily MFS-1</fullName>
    </recommendedName>
</protein>
<dbReference type="InterPro" id="IPR036259">
    <property type="entry name" value="MFS_trans_sf"/>
</dbReference>
<accession>J0DDE8</accession>
<proteinExistence type="predicted"/>
<feature type="transmembrane region" description="Helical" evidence="7">
    <location>
        <begin position="150"/>
        <end position="170"/>
    </location>
</feature>
<evidence type="ECO:0000256" key="5">
    <source>
        <dbReference type="ARBA" id="ARBA00023136"/>
    </source>
</evidence>
<keyword evidence="5 7" id="KW-0472">Membrane</keyword>
<feature type="region of interest" description="Disordered" evidence="6">
    <location>
        <begin position="400"/>
        <end position="465"/>
    </location>
</feature>
<keyword evidence="2" id="KW-0813">Transport</keyword>
<dbReference type="PANTHER" id="PTHR23504:SF17">
    <property type="entry name" value="MAJOR FACILITATOR SUPERFAMILY (MFS) PROFILE DOMAIN-CONTAINING PROTEIN"/>
    <property type="match status" value="1"/>
</dbReference>
<feature type="transmembrane region" description="Helical" evidence="7">
    <location>
        <begin position="54"/>
        <end position="79"/>
    </location>
</feature>
<name>J0DDE8_AURST</name>
<dbReference type="EMBL" id="JH687793">
    <property type="protein sequence ID" value="EJD41419.1"/>
    <property type="molecule type" value="Genomic_DNA"/>
</dbReference>
<comment type="subcellular location">
    <subcellularLocation>
        <location evidence="1">Membrane</location>
        <topology evidence="1">Multi-pass membrane protein</topology>
    </subcellularLocation>
</comment>
<dbReference type="GO" id="GO:0016020">
    <property type="term" value="C:membrane"/>
    <property type="evidence" value="ECO:0007669"/>
    <property type="project" value="UniProtKB-SubCell"/>
</dbReference>
<feature type="transmembrane region" description="Helical" evidence="7">
    <location>
        <begin position="182"/>
        <end position="204"/>
    </location>
</feature>
<dbReference type="InParanoid" id="J0DDE8"/>
<evidence type="ECO:0000256" key="1">
    <source>
        <dbReference type="ARBA" id="ARBA00004141"/>
    </source>
</evidence>
<dbReference type="InterPro" id="IPR001958">
    <property type="entry name" value="Tet-R_TetA/multi-R_MdtG-like"/>
</dbReference>
<evidence type="ECO:0000256" key="4">
    <source>
        <dbReference type="ARBA" id="ARBA00022989"/>
    </source>
</evidence>
<dbReference type="GO" id="GO:0022857">
    <property type="term" value="F:transmembrane transporter activity"/>
    <property type="evidence" value="ECO:0007669"/>
    <property type="project" value="InterPro"/>
</dbReference>
<dbReference type="KEGG" id="adl:AURDEDRAFT_90322"/>
<dbReference type="OrthoDB" id="10262656at2759"/>
<evidence type="ECO:0000313" key="8">
    <source>
        <dbReference type="EMBL" id="EJD41419.1"/>
    </source>
</evidence>
<keyword evidence="4 7" id="KW-1133">Transmembrane helix</keyword>